<feature type="domain" description="Amidase" evidence="1">
    <location>
        <begin position="36"/>
        <end position="480"/>
    </location>
</feature>
<dbReference type="NCBIfam" id="NF004816">
    <property type="entry name" value="PRK06170.1"/>
    <property type="match status" value="1"/>
</dbReference>
<name>A0A546XJ98_AGRTU</name>
<proteinExistence type="predicted"/>
<evidence type="ECO:0000259" key="1">
    <source>
        <dbReference type="Pfam" id="PF01425"/>
    </source>
</evidence>
<dbReference type="Gene3D" id="3.90.1300.10">
    <property type="entry name" value="Amidase signature (AS) domain"/>
    <property type="match status" value="1"/>
</dbReference>
<accession>A0A546XJ98</accession>
<keyword evidence="2" id="KW-0378">Hydrolase</keyword>
<dbReference type="Proteomes" id="UP000317023">
    <property type="component" value="Unassembled WGS sequence"/>
</dbReference>
<dbReference type="PANTHER" id="PTHR43372:SF4">
    <property type="entry name" value="FATTY-ACID AMIDE HYDROLASE 2"/>
    <property type="match status" value="1"/>
</dbReference>
<dbReference type="InterPro" id="IPR036928">
    <property type="entry name" value="AS_sf"/>
</dbReference>
<comment type="caution">
    <text evidence="2">The sequence shown here is derived from an EMBL/GenBank/DDBJ whole genome shotgun (WGS) entry which is preliminary data.</text>
</comment>
<evidence type="ECO:0000313" key="2">
    <source>
        <dbReference type="EMBL" id="TRB00805.1"/>
    </source>
</evidence>
<dbReference type="InterPro" id="IPR052739">
    <property type="entry name" value="FAAH2"/>
</dbReference>
<dbReference type="EC" id="3.5.1.4" evidence="2"/>
<dbReference type="AlphaFoldDB" id="A0A546XJ98"/>
<reference evidence="2 3" key="1">
    <citation type="journal article" date="2019" name="Appl. Microbiol. Biotechnol.">
        <title>Differential efficiency of wild type rhizogenic strains for rol gene transformation of plants.</title>
        <authorList>
            <person name="Desmet S."/>
            <person name="De Keyser E."/>
            <person name="Van Vaerenbergh J."/>
            <person name="Baeyen S."/>
            <person name="Van Huylenbroeck J."/>
            <person name="Geelen D."/>
            <person name="Dhooghe E."/>
        </authorList>
    </citation>
    <scope>NUCLEOTIDE SEQUENCE [LARGE SCALE GENOMIC DNA]</scope>
    <source>
        <strain evidence="2 3">MAFF210266</strain>
    </source>
</reference>
<protein>
    <submittedName>
        <fullName evidence="2">Amidase</fullName>
        <ecNumber evidence="2">3.5.1.4</ecNumber>
    </submittedName>
</protein>
<dbReference type="GO" id="GO:0012505">
    <property type="term" value="C:endomembrane system"/>
    <property type="evidence" value="ECO:0007669"/>
    <property type="project" value="TreeGrafter"/>
</dbReference>
<dbReference type="EMBL" id="SGOE01000011">
    <property type="protein sequence ID" value="TRB00805.1"/>
    <property type="molecule type" value="Genomic_DNA"/>
</dbReference>
<gene>
    <name evidence="2" type="ORF">EXN61_25025</name>
</gene>
<dbReference type="InterPro" id="IPR023631">
    <property type="entry name" value="Amidase_dom"/>
</dbReference>
<organism evidence="2 3">
    <name type="scientific">Agrobacterium tumefaciens</name>
    <dbReference type="NCBI Taxonomy" id="358"/>
    <lineage>
        <taxon>Bacteria</taxon>
        <taxon>Pseudomonadati</taxon>
        <taxon>Pseudomonadota</taxon>
        <taxon>Alphaproteobacteria</taxon>
        <taxon>Hyphomicrobiales</taxon>
        <taxon>Rhizobiaceae</taxon>
        <taxon>Rhizobium/Agrobacterium group</taxon>
        <taxon>Agrobacterium</taxon>
        <taxon>Agrobacterium tumefaciens complex</taxon>
    </lineage>
</organism>
<dbReference type="Pfam" id="PF01425">
    <property type="entry name" value="Amidase"/>
    <property type="match status" value="1"/>
</dbReference>
<dbReference type="SUPFAM" id="SSF75304">
    <property type="entry name" value="Amidase signature (AS) enzymes"/>
    <property type="match status" value="1"/>
</dbReference>
<dbReference type="GO" id="GO:0004040">
    <property type="term" value="F:amidase activity"/>
    <property type="evidence" value="ECO:0007669"/>
    <property type="project" value="UniProtKB-EC"/>
</dbReference>
<dbReference type="PIRSF" id="PIRSF001221">
    <property type="entry name" value="Amidase_fungi"/>
    <property type="match status" value="1"/>
</dbReference>
<dbReference type="PANTHER" id="PTHR43372">
    <property type="entry name" value="FATTY-ACID AMIDE HYDROLASE"/>
    <property type="match status" value="1"/>
</dbReference>
<evidence type="ECO:0000313" key="3">
    <source>
        <dbReference type="Proteomes" id="UP000317023"/>
    </source>
</evidence>
<sequence>MELNVNPIGAGTRSGVFQTATEMLSQMRSGAISAVELLDQHLDQVRAVNPEINAIVAIDEERARLEARLADEARGRGEDKGILQGLPMTIKDVFSVAGMPVTGGLPHLSGYMPESDSEVVTALRNAGAVIFGKSNVPEGAGDHQSYNPIYGTTNNPWNLSRTPGGSSGGAAAALAAGMTPLEIGSDVGGSIRCPAHFCGVYGHKSSYGVVPVQGHVPPGPNTLRKAEMLVAGPMARDPYDLDLLFDVISRPAERSRTASHWPLPEPRHQRLEDFRVGVWLDERTYPVDTAYADAIEGLIKDLERLGVNVRAARPDVDTDASANTYFNMLFGEFCASAPQKMYVDSKTAREAVGGNNGRYGEWIAAATVQDLRAWQGHLEHREQLRTIWGAFFRDCDVLICPVMSTVAFPHDHHGADHVAQLARTIDISGEKRPYLDNLKWPGLITVASLPSTVIPTRRFIGGLPAGVQVVGDFLDDRTTLRFAQLLHDRVGGYEMPAR</sequence>